<evidence type="ECO:0000313" key="1">
    <source>
        <dbReference type="EMBL" id="AFK33565.1"/>
    </source>
</evidence>
<dbReference type="EMBL" id="BT133770">
    <property type="protein sequence ID" value="AFK33565.1"/>
    <property type="molecule type" value="mRNA"/>
</dbReference>
<reference evidence="1" key="1">
    <citation type="submission" date="2012-05" db="EMBL/GenBank/DDBJ databases">
        <authorList>
            <person name="Krishnakumar V."/>
            <person name="Cheung F."/>
            <person name="Xiao Y."/>
            <person name="Chan A."/>
            <person name="Moskal W.A."/>
            <person name="Town C.D."/>
        </authorList>
    </citation>
    <scope>NUCLEOTIDE SEQUENCE</scope>
</reference>
<proteinExistence type="evidence at transcript level"/>
<sequence>MKEGKDDHKIQFCHCCCLRTQREVEDRSVLCLH</sequence>
<accession>I3RZX3</accession>
<dbReference type="AlphaFoldDB" id="I3RZX3"/>
<protein>
    <submittedName>
        <fullName evidence="1">Uncharacterized protein</fullName>
    </submittedName>
</protein>
<organism evidence="1">
    <name type="scientific">Lotus japonicus</name>
    <name type="common">Lotus corniculatus var. japonicus</name>
    <dbReference type="NCBI Taxonomy" id="34305"/>
    <lineage>
        <taxon>Eukaryota</taxon>
        <taxon>Viridiplantae</taxon>
        <taxon>Streptophyta</taxon>
        <taxon>Embryophyta</taxon>
        <taxon>Tracheophyta</taxon>
        <taxon>Spermatophyta</taxon>
        <taxon>Magnoliopsida</taxon>
        <taxon>eudicotyledons</taxon>
        <taxon>Gunneridae</taxon>
        <taxon>Pentapetalae</taxon>
        <taxon>rosids</taxon>
        <taxon>fabids</taxon>
        <taxon>Fabales</taxon>
        <taxon>Fabaceae</taxon>
        <taxon>Papilionoideae</taxon>
        <taxon>50 kb inversion clade</taxon>
        <taxon>NPAAA clade</taxon>
        <taxon>Hologalegina</taxon>
        <taxon>robinioid clade</taxon>
        <taxon>Loteae</taxon>
        <taxon>Lotus</taxon>
    </lineage>
</organism>
<name>I3RZX3_LOTJA</name>